<comment type="catalytic activity">
    <reaction evidence="14 19">
        <text>L-valine + 2-oxoglutarate = 3-methyl-2-oxobutanoate + L-glutamate</text>
        <dbReference type="Rhea" id="RHEA:24813"/>
        <dbReference type="ChEBI" id="CHEBI:11851"/>
        <dbReference type="ChEBI" id="CHEBI:16810"/>
        <dbReference type="ChEBI" id="CHEBI:29985"/>
        <dbReference type="ChEBI" id="CHEBI:57762"/>
        <dbReference type="EC" id="2.6.1.42"/>
    </reaction>
</comment>
<evidence type="ECO:0000256" key="11">
    <source>
        <dbReference type="ARBA" id="ARBA00022679"/>
    </source>
</evidence>
<dbReference type="EMBL" id="SMAO01000001">
    <property type="protein sequence ID" value="TCT23831.1"/>
    <property type="molecule type" value="Genomic_DNA"/>
</dbReference>
<dbReference type="RefSeq" id="WP_132974930.1">
    <property type="nucleotide sequence ID" value="NZ_SMAO01000001.1"/>
</dbReference>
<dbReference type="PANTHER" id="PTHR42743:SF11">
    <property type="entry name" value="AMINODEOXYCHORISMATE LYASE"/>
    <property type="match status" value="1"/>
</dbReference>
<keyword evidence="10 19" id="KW-0028">Amino-acid biosynthesis</keyword>
<keyword evidence="11 19" id="KW-0808">Transferase</keyword>
<dbReference type="UniPathway" id="UPA00048">
    <property type="reaction ID" value="UER00073"/>
</dbReference>
<dbReference type="AlphaFoldDB" id="A0A4R3N654"/>
<evidence type="ECO:0000256" key="14">
    <source>
        <dbReference type="ARBA" id="ARBA00048212"/>
    </source>
</evidence>
<keyword evidence="21" id="KW-1185">Reference proteome</keyword>
<comment type="catalytic activity">
    <reaction evidence="16 19">
        <text>L-leucine + 2-oxoglutarate = 4-methyl-2-oxopentanoate + L-glutamate</text>
        <dbReference type="Rhea" id="RHEA:18321"/>
        <dbReference type="ChEBI" id="CHEBI:16810"/>
        <dbReference type="ChEBI" id="CHEBI:17865"/>
        <dbReference type="ChEBI" id="CHEBI:29985"/>
        <dbReference type="ChEBI" id="CHEBI:57427"/>
        <dbReference type="EC" id="2.6.1.42"/>
    </reaction>
</comment>
<reference evidence="20 21" key="1">
    <citation type="submission" date="2019-03" db="EMBL/GenBank/DDBJ databases">
        <title>Genomic Encyclopedia of Type Strains, Phase IV (KMG-IV): sequencing the most valuable type-strain genomes for metagenomic binning, comparative biology and taxonomic classification.</title>
        <authorList>
            <person name="Goeker M."/>
        </authorList>
    </citation>
    <scope>NUCLEOTIDE SEQUENCE [LARGE SCALE GENOMIC DNA]</scope>
    <source>
        <strain evidence="20 21">DSM 13587</strain>
    </source>
</reference>
<dbReference type="SUPFAM" id="SSF56752">
    <property type="entry name" value="D-aminoacid aminotransferase-like PLP-dependent enzymes"/>
    <property type="match status" value="1"/>
</dbReference>
<evidence type="ECO:0000256" key="12">
    <source>
        <dbReference type="ARBA" id="ARBA00022898"/>
    </source>
</evidence>
<keyword evidence="12 18" id="KW-0663">Pyridoxal phosphate</keyword>
<dbReference type="InterPro" id="IPR043131">
    <property type="entry name" value="BCAT-like_N"/>
</dbReference>
<dbReference type="CDD" id="cd01557">
    <property type="entry name" value="BCAT_beta_family"/>
    <property type="match status" value="1"/>
</dbReference>
<evidence type="ECO:0000256" key="9">
    <source>
        <dbReference type="ARBA" id="ARBA00022576"/>
    </source>
</evidence>
<evidence type="ECO:0000256" key="8">
    <source>
        <dbReference type="ARBA" id="ARBA00018179"/>
    </source>
</evidence>
<dbReference type="Gene3D" id="3.30.470.10">
    <property type="match status" value="1"/>
</dbReference>
<evidence type="ECO:0000313" key="21">
    <source>
        <dbReference type="Proteomes" id="UP000295717"/>
    </source>
</evidence>
<evidence type="ECO:0000256" key="13">
    <source>
        <dbReference type="ARBA" id="ARBA00023304"/>
    </source>
</evidence>
<dbReference type="GO" id="GO:0009097">
    <property type="term" value="P:isoleucine biosynthetic process"/>
    <property type="evidence" value="ECO:0007669"/>
    <property type="project" value="UniProtKB-UniPathway"/>
</dbReference>
<evidence type="ECO:0000256" key="6">
    <source>
        <dbReference type="ARBA" id="ARBA00009320"/>
    </source>
</evidence>
<evidence type="ECO:0000256" key="19">
    <source>
        <dbReference type="RuleBase" id="RU364094"/>
    </source>
</evidence>
<keyword evidence="13 19" id="KW-0100">Branched-chain amino acid biosynthesis</keyword>
<evidence type="ECO:0000256" key="18">
    <source>
        <dbReference type="RuleBase" id="RU004516"/>
    </source>
</evidence>
<dbReference type="GO" id="GO:0052654">
    <property type="term" value="F:L-leucine-2-oxoglutarate transaminase activity"/>
    <property type="evidence" value="ECO:0007669"/>
    <property type="project" value="RHEA"/>
</dbReference>
<dbReference type="InterPro" id="IPR018300">
    <property type="entry name" value="Aminotrans_IV_CS"/>
</dbReference>
<dbReference type="InterPro" id="IPR036038">
    <property type="entry name" value="Aminotransferase-like"/>
</dbReference>
<dbReference type="InterPro" id="IPR043132">
    <property type="entry name" value="BCAT-like_C"/>
</dbReference>
<dbReference type="PANTHER" id="PTHR42743">
    <property type="entry name" value="AMINO-ACID AMINOTRANSFERASE"/>
    <property type="match status" value="1"/>
</dbReference>
<dbReference type="InterPro" id="IPR005785">
    <property type="entry name" value="B_amino_transI"/>
</dbReference>
<evidence type="ECO:0000256" key="17">
    <source>
        <dbReference type="RuleBase" id="RU004106"/>
    </source>
</evidence>
<dbReference type="Gene3D" id="3.20.10.10">
    <property type="entry name" value="D-amino Acid Aminotransferase, subunit A, domain 2"/>
    <property type="match status" value="1"/>
</dbReference>
<protein>
    <recommendedName>
        <fullName evidence="8 19">Branched-chain-amino-acid aminotransferase</fullName>
        <shortName evidence="19">BCAT</shortName>
        <ecNumber evidence="7 19">2.6.1.42</ecNumber>
    </recommendedName>
</protein>
<dbReference type="InterPro" id="IPR033939">
    <property type="entry name" value="BCAT_family"/>
</dbReference>
<comment type="pathway">
    <text evidence="3 19">Amino-acid biosynthesis; L-isoleucine biosynthesis; L-isoleucine from 2-oxobutanoate: step 4/4.</text>
</comment>
<comment type="pathway">
    <text evidence="5 19">Amino-acid biosynthesis; L-leucine biosynthesis; L-leucine from 3-methyl-2-oxobutanoate: step 4/4.</text>
</comment>
<dbReference type="GO" id="GO:0052655">
    <property type="term" value="F:L-valine-2-oxoglutarate transaminase activity"/>
    <property type="evidence" value="ECO:0007669"/>
    <property type="project" value="RHEA"/>
</dbReference>
<dbReference type="EC" id="2.6.1.42" evidence="7 19"/>
<dbReference type="NCBIfam" id="NF005146">
    <property type="entry name" value="PRK06606.1"/>
    <property type="match status" value="1"/>
</dbReference>
<gene>
    <name evidence="19" type="primary">ilvE</name>
    <name evidence="20" type="ORF">EDC35_101145</name>
</gene>
<evidence type="ECO:0000256" key="1">
    <source>
        <dbReference type="ARBA" id="ARBA00001933"/>
    </source>
</evidence>
<dbReference type="UniPathway" id="UPA00047">
    <property type="reaction ID" value="UER00058"/>
</dbReference>
<comment type="pathway">
    <text evidence="4 19">Amino-acid biosynthesis; L-valine biosynthesis; L-valine from pyruvate: step 4/4.</text>
</comment>
<name>A0A4R3N654_9GAMM</name>
<dbReference type="GO" id="GO:0005829">
    <property type="term" value="C:cytosol"/>
    <property type="evidence" value="ECO:0007669"/>
    <property type="project" value="TreeGrafter"/>
</dbReference>
<organism evidence="20 21">
    <name type="scientific">Thiobaca trueperi</name>
    <dbReference type="NCBI Taxonomy" id="127458"/>
    <lineage>
        <taxon>Bacteria</taxon>
        <taxon>Pseudomonadati</taxon>
        <taxon>Pseudomonadota</taxon>
        <taxon>Gammaproteobacteria</taxon>
        <taxon>Chromatiales</taxon>
        <taxon>Chromatiaceae</taxon>
        <taxon>Thiobaca</taxon>
    </lineage>
</organism>
<dbReference type="Pfam" id="PF01063">
    <property type="entry name" value="Aminotran_4"/>
    <property type="match status" value="1"/>
</dbReference>
<dbReference type="NCBIfam" id="TIGR01122">
    <property type="entry name" value="ilvE_I"/>
    <property type="match status" value="1"/>
</dbReference>
<evidence type="ECO:0000256" key="15">
    <source>
        <dbReference type="ARBA" id="ARBA00048798"/>
    </source>
</evidence>
<sequence>MATMADRDGLIWMDGEMVPWREAKTHVLTHTLHYGMGVFEGVRAYKTSRGAAIFRLQEHTNRLFNSAHIFGMTIPWDRETLNAAQCAVVRENNLASAYIRPLCFYGAEGMGIRADNLRVHCVVAAWEWGSYLGEDNMKHGIRIRVSSYTRHHVNVTMCRAKATGSYANSMLALQEAVRDGYDEALLLDASGYVMEGSGENVFIVRDGVIYTPDLTSALDGITRRTVMTLCAELDIPVVEKRITRDEVYIADEAFFTGTAAEVTPIREIDGRAIGSGTRGPITERLQSLYFDQVHGRRDRHPEWLTLV</sequence>
<comment type="function">
    <text evidence="2 19">Acts on leucine, isoleucine and valine.</text>
</comment>
<dbReference type="Proteomes" id="UP000295717">
    <property type="component" value="Unassembled WGS sequence"/>
</dbReference>
<comment type="similarity">
    <text evidence="6 17">Belongs to the class-IV pyridoxal-phosphate-dependent aminotransferase family.</text>
</comment>
<evidence type="ECO:0000256" key="10">
    <source>
        <dbReference type="ARBA" id="ARBA00022605"/>
    </source>
</evidence>
<dbReference type="GO" id="GO:0009099">
    <property type="term" value="P:L-valine biosynthetic process"/>
    <property type="evidence" value="ECO:0007669"/>
    <property type="project" value="UniProtKB-UniPathway"/>
</dbReference>
<evidence type="ECO:0000256" key="3">
    <source>
        <dbReference type="ARBA" id="ARBA00004824"/>
    </source>
</evidence>
<dbReference type="GO" id="GO:0009098">
    <property type="term" value="P:L-leucine biosynthetic process"/>
    <property type="evidence" value="ECO:0007669"/>
    <property type="project" value="UniProtKB-UniPathway"/>
</dbReference>
<dbReference type="InterPro" id="IPR050571">
    <property type="entry name" value="Class-IV_PLP-Dep_Aminotrnsfr"/>
</dbReference>
<dbReference type="FunFam" id="3.20.10.10:FF:000001">
    <property type="entry name" value="Branched-chain-amino-acid aminotransferase"/>
    <property type="match status" value="1"/>
</dbReference>
<comment type="caution">
    <text evidence="20">The sequence shown here is derived from an EMBL/GenBank/DDBJ whole genome shotgun (WGS) entry which is preliminary data.</text>
</comment>
<keyword evidence="9 19" id="KW-0032">Aminotransferase</keyword>
<evidence type="ECO:0000256" key="5">
    <source>
        <dbReference type="ARBA" id="ARBA00005072"/>
    </source>
</evidence>
<dbReference type="InterPro" id="IPR001544">
    <property type="entry name" value="Aminotrans_IV"/>
</dbReference>
<evidence type="ECO:0000313" key="20">
    <source>
        <dbReference type="EMBL" id="TCT23831.1"/>
    </source>
</evidence>
<evidence type="ECO:0000256" key="2">
    <source>
        <dbReference type="ARBA" id="ARBA00003109"/>
    </source>
</evidence>
<dbReference type="UniPathway" id="UPA00049">
    <property type="reaction ID" value="UER00062"/>
</dbReference>
<dbReference type="OrthoDB" id="21319at2"/>
<accession>A0A4R3N654</accession>
<dbReference type="GO" id="GO:0052656">
    <property type="term" value="F:L-isoleucine-2-oxoglutarate transaminase activity"/>
    <property type="evidence" value="ECO:0007669"/>
    <property type="project" value="RHEA"/>
</dbReference>
<comment type="cofactor">
    <cofactor evidence="1 18">
        <name>pyridoxal 5'-phosphate</name>
        <dbReference type="ChEBI" id="CHEBI:597326"/>
    </cofactor>
</comment>
<evidence type="ECO:0000256" key="7">
    <source>
        <dbReference type="ARBA" id="ARBA00013053"/>
    </source>
</evidence>
<evidence type="ECO:0000256" key="16">
    <source>
        <dbReference type="ARBA" id="ARBA00049229"/>
    </source>
</evidence>
<comment type="catalytic activity">
    <reaction evidence="15 19">
        <text>L-isoleucine + 2-oxoglutarate = (S)-3-methyl-2-oxopentanoate + L-glutamate</text>
        <dbReference type="Rhea" id="RHEA:24801"/>
        <dbReference type="ChEBI" id="CHEBI:16810"/>
        <dbReference type="ChEBI" id="CHEBI:29985"/>
        <dbReference type="ChEBI" id="CHEBI:35146"/>
        <dbReference type="ChEBI" id="CHEBI:58045"/>
        <dbReference type="EC" id="2.6.1.42"/>
    </reaction>
</comment>
<proteinExistence type="inferred from homology"/>
<dbReference type="PROSITE" id="PS00770">
    <property type="entry name" value="AA_TRANSFER_CLASS_4"/>
    <property type="match status" value="1"/>
</dbReference>
<evidence type="ECO:0000256" key="4">
    <source>
        <dbReference type="ARBA" id="ARBA00004931"/>
    </source>
</evidence>
<dbReference type="GO" id="GO:0006532">
    <property type="term" value="P:aspartate biosynthetic process"/>
    <property type="evidence" value="ECO:0007669"/>
    <property type="project" value="TreeGrafter"/>
</dbReference>